<feature type="region of interest" description="Disordered" evidence="1">
    <location>
        <begin position="1"/>
        <end position="27"/>
    </location>
</feature>
<dbReference type="AlphaFoldDB" id="A0A261R656"/>
<dbReference type="Proteomes" id="UP000216857">
    <property type="component" value="Unassembled WGS sequence"/>
</dbReference>
<protein>
    <recommendedName>
        <fullName evidence="4">Phage tail protein</fullName>
    </recommendedName>
</protein>
<keyword evidence="3" id="KW-1185">Reference proteome</keyword>
<proteinExistence type="predicted"/>
<comment type="caution">
    <text evidence="2">The sequence shown here is derived from an EMBL/GenBank/DDBJ whole genome shotgun (WGS) entry which is preliminary data.</text>
</comment>
<gene>
    <name evidence="2" type="ORF">CAL26_23715</name>
</gene>
<accession>A0A261R656</accession>
<evidence type="ECO:0000313" key="2">
    <source>
        <dbReference type="EMBL" id="OZI20505.1"/>
    </source>
</evidence>
<evidence type="ECO:0008006" key="4">
    <source>
        <dbReference type="Google" id="ProtNLM"/>
    </source>
</evidence>
<evidence type="ECO:0000313" key="3">
    <source>
        <dbReference type="Proteomes" id="UP000216857"/>
    </source>
</evidence>
<dbReference type="OrthoDB" id="6054389at2"/>
<reference evidence="2" key="1">
    <citation type="submission" date="2017-05" db="EMBL/GenBank/DDBJ databases">
        <title>Complete and WGS of Bordetella genogroups.</title>
        <authorList>
            <person name="Spilker T."/>
            <person name="Lipuma J."/>
        </authorList>
    </citation>
    <scope>NUCLEOTIDE SEQUENCE</scope>
    <source>
        <strain evidence="2">AU21707</strain>
    </source>
</reference>
<dbReference type="EMBL" id="NEVJ01000003">
    <property type="protein sequence ID" value="OZI20505.1"/>
    <property type="molecule type" value="Genomic_DNA"/>
</dbReference>
<name>A0A261R656_9BORD</name>
<organism evidence="2 3">
    <name type="scientific">Bordetella genomosp. 9</name>
    <dbReference type="NCBI Taxonomy" id="1416803"/>
    <lineage>
        <taxon>Bacteria</taxon>
        <taxon>Pseudomonadati</taxon>
        <taxon>Pseudomonadota</taxon>
        <taxon>Betaproteobacteria</taxon>
        <taxon>Burkholderiales</taxon>
        <taxon>Alcaligenaceae</taxon>
        <taxon>Bordetella</taxon>
    </lineage>
</organism>
<sequence length="400" mass="40696">MAVENTTKINGLDPTKPDGSSPKSEGDDHLRLLKNVLQHCFGGFAAEVLLAGTEAQGATANDYVVTVDPAPTAYAANTVLVFKAAHANTGAATLKIGSLAAVAIVNPEGTPLRANAIVADCMTMVVCDGTNFRLLAGNSQAIYDYVDQAQFQSSLPSQASNGNKFLFTNGTTASWQPAVPIFNAAPTSNIGPIYRGGVGPQEWNGSAYTAVITKASIGLGNVDNTSDANKGVSIATQTALNTKANLAGAAFSGAISAPTVISTGNVASGNGSATLTTSGDLIGGTWGGTLSSYFANVISPSIASKVAIRGGFGGSGYVLNNSGNTVSMAWDGSRVNVGVDSVSMGALWTTGNFDPNSKQAAGDYATFSRANGVGSIQFLRDGQNLRVIINGADVGRLEIL</sequence>
<dbReference type="RefSeq" id="WP_094849098.1">
    <property type="nucleotide sequence ID" value="NZ_NEVJ01000003.1"/>
</dbReference>
<evidence type="ECO:0000256" key="1">
    <source>
        <dbReference type="SAM" id="MobiDB-lite"/>
    </source>
</evidence>